<evidence type="ECO:0000256" key="2">
    <source>
        <dbReference type="ARBA" id="ARBA00022722"/>
    </source>
</evidence>
<dbReference type="PANTHER" id="PTHR33397">
    <property type="entry name" value="UPF0331 PROTEIN YUTE"/>
    <property type="match status" value="1"/>
</dbReference>
<evidence type="ECO:0000256" key="3">
    <source>
        <dbReference type="ARBA" id="ARBA00022801"/>
    </source>
</evidence>
<comment type="similarity">
    <text evidence="4">Belongs to the HepT RNase toxin family.</text>
</comment>
<accession>A0ABW0YFI4</accession>
<sequence length="153" mass="17779">MYFVDRNQIENNLIYIEELRQVFQSNTLTDSEVGKLALERITHGFIEAFIDVGNQMIDGFIMRDPGSYEDILDILNDEKVIPENEAESFKEVIRLRKDLVSSYTKIDHHHFQQVLEKNIEVVHAFPGHVRSYLEKELGPVSAFLPENENKEGK</sequence>
<comment type="caution">
    <text evidence="5">The sequence shown here is derived from an EMBL/GenBank/DDBJ whole genome shotgun (WGS) entry which is preliminary data.</text>
</comment>
<dbReference type="Pfam" id="PF01934">
    <property type="entry name" value="HepT-like"/>
    <property type="match status" value="1"/>
</dbReference>
<keyword evidence="6" id="KW-1185">Reference proteome</keyword>
<evidence type="ECO:0000313" key="5">
    <source>
        <dbReference type="EMBL" id="MFC5711180.1"/>
    </source>
</evidence>
<gene>
    <name evidence="5" type="ORF">ACFPU1_00140</name>
</gene>
<keyword evidence="1" id="KW-1277">Toxin-antitoxin system</keyword>
<dbReference type="InterPro" id="IPR037038">
    <property type="entry name" value="HepT-like_sf"/>
</dbReference>
<organism evidence="5 6">
    <name type="scientific">Thalassorhabdus alkalitolerans</name>
    <dbReference type="NCBI Taxonomy" id="2282697"/>
    <lineage>
        <taxon>Bacteria</taxon>
        <taxon>Bacillati</taxon>
        <taxon>Bacillota</taxon>
        <taxon>Bacilli</taxon>
        <taxon>Bacillales</taxon>
        <taxon>Bacillaceae</taxon>
        <taxon>Thalassorhabdus</taxon>
    </lineage>
</organism>
<keyword evidence="2" id="KW-0540">Nuclease</keyword>
<dbReference type="Gene3D" id="1.20.120.580">
    <property type="entry name" value="bsu32300-like"/>
    <property type="match status" value="1"/>
</dbReference>
<dbReference type="EMBL" id="JBHSOZ010000002">
    <property type="protein sequence ID" value="MFC5711180.1"/>
    <property type="molecule type" value="Genomic_DNA"/>
</dbReference>
<name>A0ABW0YFI4_9BACI</name>
<protein>
    <submittedName>
        <fullName evidence="5">DUF86 domain-containing protein</fullName>
    </submittedName>
</protein>
<dbReference type="PANTHER" id="PTHR33397:SF5">
    <property type="entry name" value="RNASE YUTE-RELATED"/>
    <property type="match status" value="1"/>
</dbReference>
<evidence type="ECO:0000256" key="1">
    <source>
        <dbReference type="ARBA" id="ARBA00022649"/>
    </source>
</evidence>
<reference evidence="6" key="1">
    <citation type="journal article" date="2019" name="Int. J. Syst. Evol. Microbiol.">
        <title>The Global Catalogue of Microorganisms (GCM) 10K type strain sequencing project: providing services to taxonomists for standard genome sequencing and annotation.</title>
        <authorList>
            <consortium name="The Broad Institute Genomics Platform"/>
            <consortium name="The Broad Institute Genome Sequencing Center for Infectious Disease"/>
            <person name="Wu L."/>
            <person name="Ma J."/>
        </authorList>
    </citation>
    <scope>NUCLEOTIDE SEQUENCE [LARGE SCALE GENOMIC DNA]</scope>
    <source>
        <strain evidence="6">CECT 7184</strain>
    </source>
</reference>
<dbReference type="InterPro" id="IPR052379">
    <property type="entry name" value="Type_VII_TA_RNase"/>
</dbReference>
<evidence type="ECO:0000313" key="6">
    <source>
        <dbReference type="Proteomes" id="UP001596142"/>
    </source>
</evidence>
<dbReference type="RefSeq" id="WP_100400117.1">
    <property type="nucleotide sequence ID" value="NZ_JBHSOZ010000002.1"/>
</dbReference>
<keyword evidence="3" id="KW-0378">Hydrolase</keyword>
<proteinExistence type="inferred from homology"/>
<dbReference type="Proteomes" id="UP001596142">
    <property type="component" value="Unassembled WGS sequence"/>
</dbReference>
<dbReference type="InterPro" id="IPR008201">
    <property type="entry name" value="HepT-like"/>
</dbReference>
<evidence type="ECO:0000256" key="4">
    <source>
        <dbReference type="ARBA" id="ARBA00024207"/>
    </source>
</evidence>